<accession>A0A9W2ZWN0</accession>
<proteinExistence type="predicted"/>
<dbReference type="InterPro" id="IPR043136">
    <property type="entry name" value="B30.2/SPRY_sf"/>
</dbReference>
<evidence type="ECO:0000313" key="3">
    <source>
        <dbReference type="RefSeq" id="XP_055879359.1"/>
    </source>
</evidence>
<dbReference type="InterPro" id="IPR013320">
    <property type="entry name" value="ConA-like_dom_sf"/>
</dbReference>
<dbReference type="RefSeq" id="XP_055879359.1">
    <property type="nucleotide sequence ID" value="XM_056023384.1"/>
</dbReference>
<organism evidence="2 3">
    <name type="scientific">Biomphalaria glabrata</name>
    <name type="common">Bloodfluke planorb</name>
    <name type="synonym">Freshwater snail</name>
    <dbReference type="NCBI Taxonomy" id="6526"/>
    <lineage>
        <taxon>Eukaryota</taxon>
        <taxon>Metazoa</taxon>
        <taxon>Spiralia</taxon>
        <taxon>Lophotrochozoa</taxon>
        <taxon>Mollusca</taxon>
        <taxon>Gastropoda</taxon>
        <taxon>Heterobranchia</taxon>
        <taxon>Euthyneura</taxon>
        <taxon>Panpulmonata</taxon>
        <taxon>Hygrophila</taxon>
        <taxon>Lymnaeoidea</taxon>
        <taxon>Planorbidae</taxon>
        <taxon>Biomphalaria</taxon>
    </lineage>
</organism>
<dbReference type="GeneID" id="129925052"/>
<protein>
    <submittedName>
        <fullName evidence="3">E3 ubiquitin-protein ligase TRIM9-like</fullName>
    </submittedName>
</protein>
<gene>
    <name evidence="3" type="primary">LOC129925052</name>
</gene>
<dbReference type="Proteomes" id="UP001165740">
    <property type="component" value="Chromosome 3"/>
</dbReference>
<dbReference type="GO" id="GO:0043005">
    <property type="term" value="C:neuron projection"/>
    <property type="evidence" value="ECO:0007669"/>
    <property type="project" value="TreeGrafter"/>
</dbReference>
<dbReference type="SUPFAM" id="SSF49899">
    <property type="entry name" value="Concanavalin A-like lectins/glucanases"/>
    <property type="match status" value="1"/>
</dbReference>
<evidence type="ECO:0000313" key="2">
    <source>
        <dbReference type="Proteomes" id="UP001165740"/>
    </source>
</evidence>
<evidence type="ECO:0000259" key="1">
    <source>
        <dbReference type="Pfam" id="PF00622"/>
    </source>
</evidence>
<keyword evidence="2" id="KW-1185">Reference proteome</keyword>
<sequence length="185" mass="20966">MDCRKVSIDNSCEHSRSMDCRKVSIDNSCEHSRSMDCRKVSIDNSCEHSRSMDCRKVSIDNSCEHSRSMDCRNVSIDNSCEHSRSKDDKGWSMYIDEHRSWFLHMDEHTNRTEGGIRSGSTVGVLLDLNQHTLSYFVDDVPQGPVAFDNMHGVFFPAVSINRDVQVTLKAGLVPPLDSASELDYE</sequence>
<dbReference type="InterPro" id="IPR003877">
    <property type="entry name" value="SPRY_dom"/>
</dbReference>
<dbReference type="Gene3D" id="2.60.120.920">
    <property type="match status" value="1"/>
</dbReference>
<dbReference type="PANTHER" id="PTHR24099:SF15">
    <property type="entry name" value="E3 UBIQUITIN-PROTEIN LIGASE TRIM9"/>
    <property type="match status" value="1"/>
</dbReference>
<dbReference type="PANTHER" id="PTHR24099">
    <property type="entry name" value="E3 UBIQUITIN-PROTEIN LIGASE TRIM36-RELATED"/>
    <property type="match status" value="1"/>
</dbReference>
<feature type="domain" description="SPRY" evidence="1">
    <location>
        <begin position="77"/>
        <end position="169"/>
    </location>
</feature>
<dbReference type="GO" id="GO:0007411">
    <property type="term" value="P:axon guidance"/>
    <property type="evidence" value="ECO:0007669"/>
    <property type="project" value="TreeGrafter"/>
</dbReference>
<dbReference type="AlphaFoldDB" id="A0A9W2ZWN0"/>
<dbReference type="OrthoDB" id="295536at2759"/>
<dbReference type="InterPro" id="IPR050617">
    <property type="entry name" value="E3_ligase_FN3/SPRY"/>
</dbReference>
<name>A0A9W2ZWN0_BIOGL</name>
<dbReference type="Pfam" id="PF00622">
    <property type="entry name" value="SPRY"/>
    <property type="match status" value="1"/>
</dbReference>
<reference evidence="3" key="1">
    <citation type="submission" date="2025-08" db="UniProtKB">
        <authorList>
            <consortium name="RefSeq"/>
        </authorList>
    </citation>
    <scope>IDENTIFICATION</scope>
</reference>